<gene>
    <name evidence="5" type="ORF">ABUW04_09970</name>
</gene>
<dbReference type="Proteomes" id="UP001592581">
    <property type="component" value="Unassembled WGS sequence"/>
</dbReference>
<dbReference type="InterPro" id="IPR036271">
    <property type="entry name" value="Tet_transcr_reg_TetR-rel_C_sf"/>
</dbReference>
<dbReference type="RefSeq" id="WP_380564138.1">
    <property type="nucleotide sequence ID" value="NZ_JBEUKS010000003.1"/>
</dbReference>
<keyword evidence="6" id="KW-1185">Reference proteome</keyword>
<dbReference type="EMBL" id="JBEUKS010000003">
    <property type="protein sequence ID" value="MFC1438583.1"/>
    <property type="molecule type" value="Genomic_DNA"/>
</dbReference>
<keyword evidence="1" id="KW-0805">Transcription regulation</keyword>
<dbReference type="Gene3D" id="1.10.357.10">
    <property type="entry name" value="Tetracycline Repressor, domain 2"/>
    <property type="match status" value="1"/>
</dbReference>
<dbReference type="Pfam" id="PF02909">
    <property type="entry name" value="TetR_C_1"/>
    <property type="match status" value="1"/>
</dbReference>
<evidence type="ECO:0000313" key="5">
    <source>
        <dbReference type="EMBL" id="MFC1438583.1"/>
    </source>
</evidence>
<feature type="compositionally biased region" description="Low complexity" evidence="3">
    <location>
        <begin position="1"/>
        <end position="23"/>
    </location>
</feature>
<sequence length="239" mass="25340">MSRQQSSAGSAPAGSAASQTPPARRGRGNSVGLGPKQIVDAARTLPPERLTMQAVANLLGVDRKAIHNHVPDREALATLVALDALAANSTDVQIPDDADWQTASRIYAYGLVDGVIAVGGLARHLSQGSPLTAQTLDGTEAVLARLIEAGFDQATAQRYMAALTNICLAFARDVIDAAQEGTATRLHYLQAALAERDADHFPHLSRIARQPEDTYDRQQLEFTLDIFLAGAAAADPDPR</sequence>
<comment type="caution">
    <text evidence="5">The sequence shown here is derived from an EMBL/GenBank/DDBJ whole genome shotgun (WGS) entry which is preliminary data.</text>
</comment>
<evidence type="ECO:0000313" key="6">
    <source>
        <dbReference type="Proteomes" id="UP001592581"/>
    </source>
</evidence>
<dbReference type="InterPro" id="IPR004111">
    <property type="entry name" value="Repressor_TetR_C"/>
</dbReference>
<feature type="domain" description="Tetracycline repressor TetR C-terminal" evidence="4">
    <location>
        <begin position="96"/>
        <end position="232"/>
    </location>
</feature>
<dbReference type="InterPro" id="IPR009057">
    <property type="entry name" value="Homeodomain-like_sf"/>
</dbReference>
<organism evidence="5 6">
    <name type="scientific">Streptacidiphilus jeojiensis</name>
    <dbReference type="NCBI Taxonomy" id="3229225"/>
    <lineage>
        <taxon>Bacteria</taxon>
        <taxon>Bacillati</taxon>
        <taxon>Actinomycetota</taxon>
        <taxon>Actinomycetes</taxon>
        <taxon>Kitasatosporales</taxon>
        <taxon>Streptomycetaceae</taxon>
        <taxon>Streptacidiphilus</taxon>
    </lineage>
</organism>
<dbReference type="Gene3D" id="1.10.10.60">
    <property type="entry name" value="Homeodomain-like"/>
    <property type="match status" value="1"/>
</dbReference>
<evidence type="ECO:0000256" key="2">
    <source>
        <dbReference type="ARBA" id="ARBA00023163"/>
    </source>
</evidence>
<protein>
    <submittedName>
        <fullName evidence="5">TetR/AcrR family transcriptional regulator C-terminal domain-containing protein</fullName>
    </submittedName>
</protein>
<reference evidence="5 6" key="1">
    <citation type="submission" date="2024-06" db="EMBL/GenBank/DDBJ databases">
        <authorList>
            <person name="Lee S.D."/>
        </authorList>
    </citation>
    <scope>NUCLEOTIDE SEQUENCE [LARGE SCALE GENOMIC DNA]</scope>
    <source>
        <strain evidence="5 6">N1-10</strain>
    </source>
</reference>
<evidence type="ECO:0000256" key="1">
    <source>
        <dbReference type="ARBA" id="ARBA00023015"/>
    </source>
</evidence>
<dbReference type="SUPFAM" id="SSF46689">
    <property type="entry name" value="Homeodomain-like"/>
    <property type="match status" value="1"/>
</dbReference>
<dbReference type="SUPFAM" id="SSF48498">
    <property type="entry name" value="Tetracyclin repressor-like, C-terminal domain"/>
    <property type="match status" value="1"/>
</dbReference>
<feature type="region of interest" description="Disordered" evidence="3">
    <location>
        <begin position="1"/>
        <end position="35"/>
    </location>
</feature>
<keyword evidence="2" id="KW-0804">Transcription</keyword>
<proteinExistence type="predicted"/>
<name>A0ABV6XKF9_9ACTN</name>
<evidence type="ECO:0000256" key="3">
    <source>
        <dbReference type="SAM" id="MobiDB-lite"/>
    </source>
</evidence>
<evidence type="ECO:0000259" key="4">
    <source>
        <dbReference type="Pfam" id="PF02909"/>
    </source>
</evidence>
<accession>A0ABV6XKF9</accession>